<dbReference type="GO" id="GO:0008173">
    <property type="term" value="F:RNA methyltransferase activity"/>
    <property type="evidence" value="ECO:0007669"/>
    <property type="project" value="InterPro"/>
</dbReference>
<protein>
    <submittedName>
        <fullName evidence="4">23S rRNA (Guanosine2251-2'-O)-methyltransferase</fullName>
        <ecNumber evidence="4">2.1.1.185</ecNumber>
    </submittedName>
</protein>
<evidence type="ECO:0000313" key="4">
    <source>
        <dbReference type="EMBL" id="MBB3168100.1"/>
    </source>
</evidence>
<dbReference type="Pfam" id="PF00588">
    <property type="entry name" value="SpoU_methylase"/>
    <property type="match status" value="1"/>
</dbReference>
<dbReference type="SMART" id="SM00967">
    <property type="entry name" value="SpoU_sub_bind"/>
    <property type="match status" value="1"/>
</dbReference>
<evidence type="ECO:0000259" key="3">
    <source>
        <dbReference type="SMART" id="SM00967"/>
    </source>
</evidence>
<sequence>MNDSEEYQQRKQFYDQLLTIYGRKPVLEALQQPGIQIHRLHLADSNKSAAILDDIVAIAQRHNAEICYHSKQALSRISRNGKQDQGVAVDLVLGGYRAYEDFLKTAPNQYELLALDGITNPQNLGMILRTVAASGIAGVLLPKKGCAQIDPLVIKASAGALFRCPILRCDDLAAALQNFQAAGAKVCGLSSHARQSLGEFQALAPTIFVLGNETHGVSSAVQALADHNLRIPMANGVESLNVAITASLLAFRHQLTGA</sequence>
<reference evidence="4 5" key="1">
    <citation type="submission" date="2020-08" db="EMBL/GenBank/DDBJ databases">
        <title>Genomic Encyclopedia of Type Strains, Phase III (KMG-III): the genomes of soil and plant-associated and newly described type strains.</title>
        <authorList>
            <person name="Whitman W."/>
        </authorList>
    </citation>
    <scope>NUCLEOTIDE SEQUENCE [LARGE SCALE GENOMIC DNA]</scope>
    <source>
        <strain evidence="4 5">CECT 8571</strain>
    </source>
</reference>
<dbReference type="Pfam" id="PF08032">
    <property type="entry name" value="SpoU_sub_bind"/>
    <property type="match status" value="1"/>
</dbReference>
<dbReference type="SUPFAM" id="SSF75217">
    <property type="entry name" value="alpha/beta knot"/>
    <property type="match status" value="1"/>
</dbReference>
<organism evidence="4 5">
    <name type="scientific">Simiduia aestuariiviva</name>
    <dbReference type="NCBI Taxonomy" id="1510459"/>
    <lineage>
        <taxon>Bacteria</taxon>
        <taxon>Pseudomonadati</taxon>
        <taxon>Pseudomonadota</taxon>
        <taxon>Gammaproteobacteria</taxon>
        <taxon>Cellvibrionales</taxon>
        <taxon>Cellvibrionaceae</taxon>
        <taxon>Simiduia</taxon>
    </lineage>
</organism>
<dbReference type="GO" id="GO:0005829">
    <property type="term" value="C:cytosol"/>
    <property type="evidence" value="ECO:0007669"/>
    <property type="project" value="TreeGrafter"/>
</dbReference>
<gene>
    <name evidence="4" type="ORF">FHS30_001284</name>
</gene>
<dbReference type="CDD" id="cd18095">
    <property type="entry name" value="SpoU-like_rRNA-MTase"/>
    <property type="match status" value="1"/>
</dbReference>
<dbReference type="GO" id="GO:0032259">
    <property type="term" value="P:methylation"/>
    <property type="evidence" value="ECO:0007669"/>
    <property type="project" value="UniProtKB-KW"/>
</dbReference>
<dbReference type="SUPFAM" id="SSF55315">
    <property type="entry name" value="L30e-like"/>
    <property type="match status" value="1"/>
</dbReference>
<dbReference type="Gene3D" id="3.40.1280.10">
    <property type="match status" value="1"/>
</dbReference>
<dbReference type="RefSeq" id="WP_183909527.1">
    <property type="nucleotide sequence ID" value="NZ_JACHXZ010000002.1"/>
</dbReference>
<dbReference type="InterPro" id="IPR029026">
    <property type="entry name" value="tRNA_m1G_MTases_N"/>
</dbReference>
<dbReference type="Proteomes" id="UP000559987">
    <property type="component" value="Unassembled WGS sequence"/>
</dbReference>
<name>A0A839UNI8_9GAMM</name>
<dbReference type="EC" id="2.1.1.185" evidence="4"/>
<dbReference type="GO" id="GO:0003723">
    <property type="term" value="F:RNA binding"/>
    <property type="evidence" value="ECO:0007669"/>
    <property type="project" value="InterPro"/>
</dbReference>
<keyword evidence="5" id="KW-1185">Reference proteome</keyword>
<evidence type="ECO:0000256" key="2">
    <source>
        <dbReference type="ARBA" id="ARBA00022679"/>
    </source>
</evidence>
<dbReference type="AlphaFoldDB" id="A0A839UNI8"/>
<keyword evidence="1 4" id="KW-0489">Methyltransferase</keyword>
<dbReference type="EMBL" id="JACHXZ010000002">
    <property type="protein sequence ID" value="MBB3168100.1"/>
    <property type="molecule type" value="Genomic_DNA"/>
</dbReference>
<dbReference type="PANTHER" id="PTHR46429">
    <property type="entry name" value="23S RRNA (GUANOSINE-2'-O-)-METHYLTRANSFERASE RLMB"/>
    <property type="match status" value="1"/>
</dbReference>
<comment type="caution">
    <text evidence="4">The sequence shown here is derived from an EMBL/GenBank/DDBJ whole genome shotgun (WGS) entry which is preliminary data.</text>
</comment>
<dbReference type="InterPro" id="IPR004441">
    <property type="entry name" value="rRNA_MeTrfase_TrmH"/>
</dbReference>
<evidence type="ECO:0000313" key="5">
    <source>
        <dbReference type="Proteomes" id="UP000559987"/>
    </source>
</evidence>
<dbReference type="GO" id="GO:0006396">
    <property type="term" value="P:RNA processing"/>
    <property type="evidence" value="ECO:0007669"/>
    <property type="project" value="InterPro"/>
</dbReference>
<keyword evidence="2 4" id="KW-0808">Transferase</keyword>
<dbReference type="InterPro" id="IPR029028">
    <property type="entry name" value="Alpha/beta_knot_MTases"/>
</dbReference>
<dbReference type="PANTHER" id="PTHR46429:SF1">
    <property type="entry name" value="23S RRNA (GUANOSINE-2'-O-)-METHYLTRANSFERASE RLMB"/>
    <property type="match status" value="1"/>
</dbReference>
<dbReference type="InterPro" id="IPR013123">
    <property type="entry name" value="SpoU_subst-bd"/>
</dbReference>
<dbReference type="InterPro" id="IPR001537">
    <property type="entry name" value="SpoU_MeTrfase"/>
</dbReference>
<dbReference type="InterPro" id="IPR029064">
    <property type="entry name" value="Ribosomal_eL30-like_sf"/>
</dbReference>
<accession>A0A839UNI8</accession>
<dbReference type="Gene3D" id="3.30.1330.30">
    <property type="match status" value="1"/>
</dbReference>
<evidence type="ECO:0000256" key="1">
    <source>
        <dbReference type="ARBA" id="ARBA00022603"/>
    </source>
</evidence>
<feature type="domain" description="RNA 2-O ribose methyltransferase substrate binding" evidence="3">
    <location>
        <begin position="19"/>
        <end position="97"/>
    </location>
</feature>
<proteinExistence type="predicted"/>